<sequence length="334" mass="37027">MTMPSSLCPNRMQVHSIVQETPEVWTLNLINHDFYSYKPGQFALVSINNSDEVMRAYTISSSPGLSPFVTLTVRRLENGVGSGWLTSQVKPGDYLWLSDAQGEFTCAGKEDARYLMLAAGCGVTPVMSMTRWLLNNQPKANITVIFNIREQSQFIFEKEWIELANAYPYNLNFIMMPKLPDNKGIFSGRISQEKLAVLVPDIASRIVMCCGPNSYMEDTGRFARNLGVPAENIFMERFGDEPVCVDENEQLTMTIRHPLSQIKVPVGVTLLTAMEENKVPVFAACRAGVCGSCKTRIVSGDYDVSSTSTLTPEEIAQGYVLACSCRLKGDVELA</sequence>
<evidence type="ECO:0000256" key="6">
    <source>
        <dbReference type="ARBA" id="ARBA00023002"/>
    </source>
</evidence>
<proteinExistence type="inferred from homology"/>
<dbReference type="Pfam" id="PF00970">
    <property type="entry name" value="FAD_binding_6"/>
    <property type="match status" value="1"/>
</dbReference>
<evidence type="ECO:0000313" key="13">
    <source>
        <dbReference type="Proteomes" id="UP000254331"/>
    </source>
</evidence>
<keyword evidence="3" id="KW-0001">2Fe-2S</keyword>
<dbReference type="PROSITE" id="PS51384">
    <property type="entry name" value="FAD_FR"/>
    <property type="match status" value="1"/>
</dbReference>
<dbReference type="RefSeq" id="WP_036935027.1">
    <property type="nucleotide sequence ID" value="NZ_CABMNT010000001.1"/>
</dbReference>
<reference evidence="12 13" key="1">
    <citation type="submission" date="2018-06" db="EMBL/GenBank/DDBJ databases">
        <authorList>
            <consortium name="Pathogen Informatics"/>
            <person name="Doyle S."/>
        </authorList>
    </citation>
    <scope>NUCLEOTIDE SEQUENCE [LARGE SCALE GENOMIC DNA]</scope>
    <source>
        <strain evidence="12 13">NCTC10376</strain>
    </source>
</reference>
<dbReference type="InterPro" id="IPR001433">
    <property type="entry name" value="OxRdtase_FAD/NAD-bd"/>
</dbReference>
<dbReference type="InterPro" id="IPR039261">
    <property type="entry name" value="FNR_nucleotide-bd"/>
</dbReference>
<dbReference type="Gene3D" id="3.10.20.30">
    <property type="match status" value="1"/>
</dbReference>
<accession>A0A379FB76</accession>
<keyword evidence="4" id="KW-0479">Metal-binding</keyword>
<dbReference type="SUPFAM" id="SSF63380">
    <property type="entry name" value="Riboflavin synthase domain-like"/>
    <property type="match status" value="1"/>
</dbReference>
<evidence type="ECO:0000259" key="10">
    <source>
        <dbReference type="PROSITE" id="PS51085"/>
    </source>
</evidence>
<evidence type="ECO:0000256" key="1">
    <source>
        <dbReference type="ARBA" id="ARBA00001974"/>
    </source>
</evidence>
<dbReference type="PROSITE" id="PS51085">
    <property type="entry name" value="2FE2S_FER_2"/>
    <property type="match status" value="1"/>
</dbReference>
<dbReference type="PANTHER" id="PTHR47354">
    <property type="entry name" value="NADH OXIDOREDUCTASE HCR"/>
    <property type="match status" value="1"/>
</dbReference>
<keyword evidence="2" id="KW-0285">Flavoprotein</keyword>
<dbReference type="Gene3D" id="3.40.50.80">
    <property type="entry name" value="Nucleotide-binding domain of ferredoxin-NADP reductase (FNR) module"/>
    <property type="match status" value="1"/>
</dbReference>
<name>A0A379FB76_PROVU</name>
<evidence type="ECO:0000256" key="7">
    <source>
        <dbReference type="ARBA" id="ARBA00023004"/>
    </source>
</evidence>
<evidence type="ECO:0000313" key="12">
    <source>
        <dbReference type="EMBL" id="SUC16885.1"/>
    </source>
</evidence>
<organism evidence="12 13">
    <name type="scientific">Proteus vulgaris</name>
    <dbReference type="NCBI Taxonomy" id="585"/>
    <lineage>
        <taxon>Bacteria</taxon>
        <taxon>Pseudomonadati</taxon>
        <taxon>Pseudomonadota</taxon>
        <taxon>Gammaproteobacteria</taxon>
        <taxon>Enterobacterales</taxon>
        <taxon>Morganellaceae</taxon>
        <taxon>Proteus</taxon>
    </lineage>
</organism>
<dbReference type="InterPro" id="IPR050415">
    <property type="entry name" value="MRET"/>
</dbReference>
<dbReference type="PANTHER" id="PTHR47354:SF6">
    <property type="entry name" value="NADH OXIDOREDUCTASE HCR"/>
    <property type="match status" value="1"/>
</dbReference>
<feature type="domain" description="2Fe-2S ferredoxin-type" evidence="10">
    <location>
        <begin position="249"/>
        <end position="334"/>
    </location>
</feature>
<evidence type="ECO:0000256" key="5">
    <source>
        <dbReference type="ARBA" id="ARBA00022827"/>
    </source>
</evidence>
<dbReference type="PRINTS" id="PR00406">
    <property type="entry name" value="CYTB5RDTASE"/>
</dbReference>
<dbReference type="InterPro" id="IPR001041">
    <property type="entry name" value="2Fe-2S_ferredoxin-type"/>
</dbReference>
<dbReference type="InterPro" id="IPR017938">
    <property type="entry name" value="Riboflavin_synthase-like_b-brl"/>
</dbReference>
<dbReference type="GeneID" id="93393441"/>
<evidence type="ECO:0000256" key="3">
    <source>
        <dbReference type="ARBA" id="ARBA00022714"/>
    </source>
</evidence>
<evidence type="ECO:0000256" key="2">
    <source>
        <dbReference type="ARBA" id="ARBA00022630"/>
    </source>
</evidence>
<comment type="similarity">
    <text evidence="9">In the N-terminal section; belongs to the FAD-binding oxidoreductase type 6 family.</text>
</comment>
<dbReference type="OrthoDB" id="9796486at2"/>
<keyword evidence="7" id="KW-0408">Iron</keyword>
<dbReference type="Pfam" id="PF00111">
    <property type="entry name" value="Fer2"/>
    <property type="match status" value="1"/>
</dbReference>
<dbReference type="InterPro" id="IPR006058">
    <property type="entry name" value="2Fe2S_fd_BS"/>
</dbReference>
<dbReference type="InterPro" id="IPR008333">
    <property type="entry name" value="Cbr1-like_FAD-bd_dom"/>
</dbReference>
<dbReference type="InterPro" id="IPR012675">
    <property type="entry name" value="Beta-grasp_dom_sf"/>
</dbReference>
<dbReference type="EC" id="1.-.-.-" evidence="12"/>
<keyword evidence="6 12" id="KW-0560">Oxidoreductase</keyword>
<dbReference type="SUPFAM" id="SSF52343">
    <property type="entry name" value="Ferredoxin reductase-like, C-terminal NADP-linked domain"/>
    <property type="match status" value="1"/>
</dbReference>
<evidence type="ECO:0000256" key="9">
    <source>
        <dbReference type="ARBA" id="ARBA00061434"/>
    </source>
</evidence>
<keyword evidence="8" id="KW-0411">Iron-sulfur</keyword>
<dbReference type="EMBL" id="UGTW01000001">
    <property type="protein sequence ID" value="SUC16885.1"/>
    <property type="molecule type" value="Genomic_DNA"/>
</dbReference>
<feature type="domain" description="FAD-binding FR-type" evidence="11">
    <location>
        <begin position="7"/>
        <end position="107"/>
    </location>
</feature>
<evidence type="ECO:0000256" key="8">
    <source>
        <dbReference type="ARBA" id="ARBA00023014"/>
    </source>
</evidence>
<dbReference type="GO" id="GO:0016491">
    <property type="term" value="F:oxidoreductase activity"/>
    <property type="evidence" value="ECO:0007669"/>
    <property type="project" value="UniProtKB-KW"/>
</dbReference>
<dbReference type="SUPFAM" id="SSF54292">
    <property type="entry name" value="2Fe-2S ferredoxin-like"/>
    <property type="match status" value="1"/>
</dbReference>
<keyword evidence="5" id="KW-0274">FAD</keyword>
<dbReference type="CDD" id="cd00207">
    <property type="entry name" value="fer2"/>
    <property type="match status" value="1"/>
</dbReference>
<evidence type="ECO:0000259" key="11">
    <source>
        <dbReference type="PROSITE" id="PS51384"/>
    </source>
</evidence>
<protein>
    <submittedName>
        <fullName evidence="12">HCP oxidoreductase, NADH-dependent</fullName>
        <ecNumber evidence="12">1.-.-.-</ecNumber>
    </submittedName>
</protein>
<comment type="cofactor">
    <cofactor evidence="1">
        <name>FAD</name>
        <dbReference type="ChEBI" id="CHEBI:57692"/>
    </cofactor>
</comment>
<dbReference type="NCBIfam" id="NF007964">
    <property type="entry name" value="PRK10684.1"/>
    <property type="match status" value="1"/>
</dbReference>
<dbReference type="Gene3D" id="2.40.30.10">
    <property type="entry name" value="Translation factors"/>
    <property type="match status" value="1"/>
</dbReference>
<dbReference type="PROSITE" id="PS00197">
    <property type="entry name" value="2FE2S_FER_1"/>
    <property type="match status" value="1"/>
</dbReference>
<gene>
    <name evidence="12" type="primary">hcr</name>
    <name evidence="12" type="ORF">NCTC10376_02801</name>
</gene>
<dbReference type="InterPro" id="IPR036010">
    <property type="entry name" value="2Fe-2S_ferredoxin-like_sf"/>
</dbReference>
<dbReference type="Pfam" id="PF00175">
    <property type="entry name" value="NAD_binding_1"/>
    <property type="match status" value="1"/>
</dbReference>
<dbReference type="GO" id="GO:0051537">
    <property type="term" value="F:2 iron, 2 sulfur cluster binding"/>
    <property type="evidence" value="ECO:0007669"/>
    <property type="project" value="UniProtKB-KW"/>
</dbReference>
<dbReference type="GO" id="GO:0046872">
    <property type="term" value="F:metal ion binding"/>
    <property type="evidence" value="ECO:0007669"/>
    <property type="project" value="UniProtKB-KW"/>
</dbReference>
<dbReference type="AlphaFoldDB" id="A0A379FB76"/>
<dbReference type="InterPro" id="IPR017927">
    <property type="entry name" value="FAD-bd_FR_type"/>
</dbReference>
<dbReference type="Proteomes" id="UP000254331">
    <property type="component" value="Unassembled WGS sequence"/>
</dbReference>
<evidence type="ECO:0000256" key="4">
    <source>
        <dbReference type="ARBA" id="ARBA00022723"/>
    </source>
</evidence>